<feature type="transmembrane region" description="Helical" evidence="1">
    <location>
        <begin position="421"/>
        <end position="453"/>
    </location>
</feature>
<keyword evidence="1" id="KW-0472">Membrane</keyword>
<dbReference type="OrthoDB" id="2958038at2"/>
<feature type="transmembrane region" description="Helical" evidence="1">
    <location>
        <begin position="178"/>
        <end position="198"/>
    </location>
</feature>
<dbReference type="EMBL" id="LGTO01000005">
    <property type="protein sequence ID" value="KNE21673.1"/>
    <property type="molecule type" value="Genomic_DNA"/>
</dbReference>
<gene>
    <name evidence="2" type="ORF">AFK71_08555</name>
</gene>
<organism evidence="2 3">
    <name type="scientific">Virgibacillus pantothenticus</name>
    <dbReference type="NCBI Taxonomy" id="1473"/>
    <lineage>
        <taxon>Bacteria</taxon>
        <taxon>Bacillati</taxon>
        <taxon>Bacillota</taxon>
        <taxon>Bacilli</taxon>
        <taxon>Bacillales</taxon>
        <taxon>Bacillaceae</taxon>
        <taxon>Virgibacillus</taxon>
    </lineage>
</organism>
<feature type="transmembrane region" description="Helical" evidence="1">
    <location>
        <begin position="358"/>
        <end position="378"/>
    </location>
</feature>
<name>A0A0L0QTY1_VIRPA</name>
<dbReference type="RefSeq" id="WP_050351117.1">
    <property type="nucleotide sequence ID" value="NZ_CP073011.1"/>
</dbReference>
<keyword evidence="1" id="KW-0812">Transmembrane</keyword>
<accession>A0A0L0QTY1</accession>
<proteinExistence type="predicted"/>
<feature type="transmembrane region" description="Helical" evidence="1">
    <location>
        <begin position="153"/>
        <end position="171"/>
    </location>
</feature>
<dbReference type="Proteomes" id="UP000036780">
    <property type="component" value="Unassembled WGS sequence"/>
</dbReference>
<sequence length="470" mass="55359">MIRRPSLLKSYFFIRVNRFKKKRKLNKMASQLIFDKTTSIYLGLLLAYTFASIFIFSDTMKLYGNYFVFLEQHAEEVLGFLAVALPVRYIFNSFREPGVLYSTAEYKLAFLPYRRGNIWLLTLMERWLKKLLIYSLIGAIAVLLTPFRSQLVFTFVAVFILFDIIMAIPQWKLFQQRFIVKIGVFFLAVAGIGLFSLVQEARLIAALIVGCIGLVNLFLLPHLFSQINWSKVTEINDYTIWRMPLMGFASKTKFKRPKRYAMFQNSKQNKKPFTTNAQIYDRIWKLYFVKQHALIFQSLGTLLILVTVLLFMPEWLFSVGAAIMVYVYTSLTASFYADRFSNDMIEILPWSLKNYTSHFLKFTRIGMLLLFVPVIIFYFMHPSWWIPLHILLFWTAYRLIREIKMMKTIQWMTRKKVSLQLEETMGTIAIICLALSGIYPFLTISSLVLWFILYRRNSKTSSFYDKERVT</sequence>
<feature type="transmembrane region" description="Helical" evidence="1">
    <location>
        <begin position="131"/>
        <end position="147"/>
    </location>
</feature>
<dbReference type="PATRIC" id="fig|1473.5.peg.4776"/>
<feature type="transmembrane region" description="Helical" evidence="1">
    <location>
        <begin position="38"/>
        <end position="57"/>
    </location>
</feature>
<feature type="transmembrane region" description="Helical" evidence="1">
    <location>
        <begin position="317"/>
        <end position="337"/>
    </location>
</feature>
<keyword evidence="3" id="KW-1185">Reference proteome</keyword>
<reference evidence="3" key="1">
    <citation type="submission" date="2015-07" db="EMBL/GenBank/DDBJ databases">
        <title>Fjat-10053 dsm26.</title>
        <authorList>
            <person name="Liu B."/>
            <person name="Wang J."/>
            <person name="Zhu Y."/>
            <person name="Liu G."/>
            <person name="Chen Q."/>
            <person name="Chen Z."/>
            <person name="Lan J."/>
            <person name="Che J."/>
            <person name="Ge C."/>
            <person name="Shi H."/>
            <person name="Pan Z."/>
            <person name="Liu X."/>
        </authorList>
    </citation>
    <scope>NUCLEOTIDE SEQUENCE [LARGE SCALE GENOMIC DNA]</scope>
    <source>
        <strain evidence="3">DSM 26</strain>
    </source>
</reference>
<evidence type="ECO:0000256" key="1">
    <source>
        <dbReference type="SAM" id="Phobius"/>
    </source>
</evidence>
<feature type="transmembrane region" description="Helical" evidence="1">
    <location>
        <begin position="292"/>
        <end position="311"/>
    </location>
</feature>
<dbReference type="GeneID" id="66872536"/>
<protein>
    <submittedName>
        <fullName evidence="2">Uncharacterized protein</fullName>
    </submittedName>
</protein>
<evidence type="ECO:0000313" key="2">
    <source>
        <dbReference type="EMBL" id="KNE21673.1"/>
    </source>
</evidence>
<evidence type="ECO:0000313" key="3">
    <source>
        <dbReference type="Proteomes" id="UP000036780"/>
    </source>
</evidence>
<comment type="caution">
    <text evidence="2">The sequence shown here is derived from an EMBL/GenBank/DDBJ whole genome shotgun (WGS) entry which is preliminary data.</text>
</comment>
<dbReference type="AlphaFoldDB" id="A0A0L0QTY1"/>
<feature type="transmembrane region" description="Helical" evidence="1">
    <location>
        <begin position="204"/>
        <end position="224"/>
    </location>
</feature>
<keyword evidence="1" id="KW-1133">Transmembrane helix</keyword>